<dbReference type="GO" id="GO:0070497">
    <property type="term" value="F:6-carboxytetrahydropterin synthase activity"/>
    <property type="evidence" value="ECO:0007669"/>
    <property type="project" value="UniProtKB-EC"/>
</dbReference>
<dbReference type="Proteomes" id="UP000318709">
    <property type="component" value="Chromosome"/>
</dbReference>
<dbReference type="Pfam" id="PF01242">
    <property type="entry name" value="PTPS"/>
    <property type="match status" value="1"/>
</dbReference>
<dbReference type="InterPro" id="IPR038418">
    <property type="entry name" value="6-PTP_synth/QueD_sf"/>
</dbReference>
<evidence type="ECO:0000256" key="3">
    <source>
        <dbReference type="ARBA" id="ARBA00008900"/>
    </source>
</evidence>
<feature type="compositionally biased region" description="Polar residues" evidence="8">
    <location>
        <begin position="10"/>
        <end position="19"/>
    </location>
</feature>
<feature type="region of interest" description="Disordered" evidence="8">
    <location>
        <begin position="1"/>
        <end position="21"/>
    </location>
</feature>
<evidence type="ECO:0000313" key="9">
    <source>
        <dbReference type="EMBL" id="QDH13381.1"/>
    </source>
</evidence>
<evidence type="ECO:0000256" key="1">
    <source>
        <dbReference type="ARBA" id="ARBA00002285"/>
    </source>
</evidence>
<dbReference type="SUPFAM" id="SSF55620">
    <property type="entry name" value="Tetrahydrobiopterin biosynthesis enzymes-like"/>
    <property type="match status" value="1"/>
</dbReference>
<name>A0A4Y6UAH5_9PROT</name>
<comment type="catalytic activity">
    <reaction evidence="7">
        <text>7,8-dihydroneopterin 3'-triphosphate + H2O = 6-carboxy-5,6,7,8-tetrahydropterin + triphosphate + acetaldehyde + 2 H(+)</text>
        <dbReference type="Rhea" id="RHEA:27966"/>
        <dbReference type="ChEBI" id="CHEBI:15343"/>
        <dbReference type="ChEBI" id="CHEBI:15377"/>
        <dbReference type="ChEBI" id="CHEBI:15378"/>
        <dbReference type="ChEBI" id="CHEBI:18036"/>
        <dbReference type="ChEBI" id="CHEBI:58462"/>
        <dbReference type="ChEBI" id="CHEBI:61032"/>
        <dbReference type="EC" id="4.1.2.50"/>
    </reaction>
</comment>
<dbReference type="OrthoDB" id="7171471at2"/>
<dbReference type="RefSeq" id="WP_141443042.1">
    <property type="nucleotide sequence ID" value="NZ_CP038231.1"/>
</dbReference>
<evidence type="ECO:0000313" key="10">
    <source>
        <dbReference type="Proteomes" id="UP000318709"/>
    </source>
</evidence>
<sequence length="213" mass="22959">MNAAPGAPSFGTTALNQGRSAPAAPQAELLFTRRFSMGHRLIAGTSDRCAIPHGHNEHVTVSLAAGLGHPSWDGAGGSGRLDGHANMLLPFAEAKGRWHRFIDERMDHSFQIGRDDPLLDWFRTHEPSRLGRLVVTPGDPTTELLAALLMAKMNAFLHAQGDVLRLTALEIRETPTNAVRLVGGDPSAYLPVCPAVEGEGPLPWWHRADDSTA</sequence>
<keyword evidence="10" id="KW-1185">Reference proteome</keyword>
<dbReference type="EMBL" id="CP038231">
    <property type="protein sequence ID" value="QDH13381.1"/>
    <property type="molecule type" value="Genomic_DNA"/>
</dbReference>
<organism evidence="9 10">
    <name type="scientific">Formicincola oecophyllae</name>
    <dbReference type="NCBI Taxonomy" id="2558361"/>
    <lineage>
        <taxon>Bacteria</taxon>
        <taxon>Pseudomonadati</taxon>
        <taxon>Pseudomonadota</taxon>
        <taxon>Alphaproteobacteria</taxon>
        <taxon>Acetobacterales</taxon>
        <taxon>Acetobacteraceae</taxon>
        <taxon>Formicincola</taxon>
    </lineage>
</organism>
<comment type="similarity">
    <text evidence="3">Belongs to the PTPS family. QueD subfamily.</text>
</comment>
<proteinExistence type="inferred from homology"/>
<reference evidence="9 10" key="1">
    <citation type="submission" date="2019-03" db="EMBL/GenBank/DDBJ databases">
        <title>The complete genome sequence of Swingsia_sp. F3b2 LMG30590(T).</title>
        <authorList>
            <person name="Chua K.-O."/>
            <person name="Chan K.-G."/>
            <person name="See-Too W.-S."/>
        </authorList>
    </citation>
    <scope>NUCLEOTIDE SEQUENCE [LARGE SCALE GENOMIC DNA]</scope>
    <source>
        <strain evidence="9 10">F3b2</strain>
    </source>
</reference>
<gene>
    <name evidence="9" type="ORF">E3E12_03260</name>
</gene>
<dbReference type="Gene3D" id="3.30.479.10">
    <property type="entry name" value="6-pyruvoyl tetrahydropterin synthase/QueD"/>
    <property type="match status" value="1"/>
</dbReference>
<evidence type="ECO:0000256" key="4">
    <source>
        <dbReference type="ARBA" id="ARBA00012982"/>
    </source>
</evidence>
<evidence type="ECO:0000256" key="5">
    <source>
        <dbReference type="ARBA" id="ARBA00018141"/>
    </source>
</evidence>
<dbReference type="AlphaFoldDB" id="A0A4Y6UAH5"/>
<dbReference type="KEGG" id="swf:E3E12_03260"/>
<dbReference type="EC" id="4.1.2.50" evidence="4"/>
<evidence type="ECO:0000256" key="6">
    <source>
        <dbReference type="ARBA" id="ARBA00031449"/>
    </source>
</evidence>
<comment type="pathway">
    <text evidence="2">Purine metabolism; 7-cyano-7-deazaguanine biosynthesis.</text>
</comment>
<dbReference type="InterPro" id="IPR007115">
    <property type="entry name" value="6-PTP_synth/QueD"/>
</dbReference>
<accession>A0A4Y6UAH5</accession>
<evidence type="ECO:0000256" key="2">
    <source>
        <dbReference type="ARBA" id="ARBA00005061"/>
    </source>
</evidence>
<comment type="function">
    <text evidence="1">Catalyzes the conversion of 7,8-dihydroneopterin triphosphate (H2NTP) to 6-carboxy-5,6,7,8-tetrahydropterin (CPH4) and acetaldehyde.</text>
</comment>
<dbReference type="UniPathway" id="UPA00391"/>
<evidence type="ECO:0000256" key="7">
    <source>
        <dbReference type="ARBA" id="ARBA00048807"/>
    </source>
</evidence>
<protein>
    <recommendedName>
        <fullName evidence="5">6-carboxy-5,6,7,8-tetrahydropterin synthase</fullName>
        <ecNumber evidence="4">4.1.2.50</ecNumber>
    </recommendedName>
    <alternativeName>
        <fullName evidence="6">Queuosine biosynthesis protein QueD</fullName>
    </alternativeName>
</protein>
<evidence type="ECO:0000256" key="8">
    <source>
        <dbReference type="SAM" id="MobiDB-lite"/>
    </source>
</evidence>